<dbReference type="PANTHER" id="PTHR43798">
    <property type="entry name" value="MONOACYLGLYCEROL LIPASE"/>
    <property type="match status" value="1"/>
</dbReference>
<sequence length="257" mass="29007">MRLFMDEGGQQNAKSIVFFHDLGSSNQVWRYHMATLRHDFHCLLVDLPGHGNSRDIEWTNFDDVAEIVADAIKDRARGKPHLVGFALGGYLILKLLEKHADLVDKVIVDGAGHRPITGNHKGIAMTHLLPLLKNTRIVAQSLTMIMRENGVPEPDCRILIEDLQRAGRKSVQRAMSQAATLKVDAVFDNPALFVSGEYEAAAIHDSHRILAQKNPWSECVYYPNRGHAWLFGDIASHIQLVRYFLLGDDFPEKLRRL</sequence>
<dbReference type="PANTHER" id="PTHR43798:SF31">
    <property type="entry name" value="AB HYDROLASE SUPERFAMILY PROTEIN YCLE"/>
    <property type="match status" value="1"/>
</dbReference>
<proteinExistence type="predicted"/>
<gene>
    <name evidence="3" type="ORF">NCTC10254_00812</name>
</gene>
<evidence type="ECO:0000259" key="2">
    <source>
        <dbReference type="Pfam" id="PF12697"/>
    </source>
</evidence>
<evidence type="ECO:0000313" key="3">
    <source>
        <dbReference type="EMBL" id="SPW24433.1"/>
    </source>
</evidence>
<evidence type="ECO:0000313" key="4">
    <source>
        <dbReference type="Proteomes" id="UP000249886"/>
    </source>
</evidence>
<dbReference type="SUPFAM" id="SSF53474">
    <property type="entry name" value="alpha/beta-Hydrolases"/>
    <property type="match status" value="1"/>
</dbReference>
<accession>A0A8B4GSI0</accession>
<dbReference type="Gene3D" id="3.40.50.1820">
    <property type="entry name" value="alpha/beta hydrolase"/>
    <property type="match status" value="1"/>
</dbReference>
<organism evidence="3 4">
    <name type="scientific">Corynebacterium matruchotii</name>
    <dbReference type="NCBI Taxonomy" id="43768"/>
    <lineage>
        <taxon>Bacteria</taxon>
        <taxon>Bacillati</taxon>
        <taxon>Actinomycetota</taxon>
        <taxon>Actinomycetes</taxon>
        <taxon>Mycobacteriales</taxon>
        <taxon>Corynebacteriaceae</taxon>
        <taxon>Corynebacterium</taxon>
    </lineage>
</organism>
<dbReference type="EMBL" id="UARK01000001">
    <property type="protein sequence ID" value="SPW24433.1"/>
    <property type="molecule type" value="Genomic_DNA"/>
</dbReference>
<evidence type="ECO:0000256" key="1">
    <source>
        <dbReference type="ARBA" id="ARBA00022801"/>
    </source>
</evidence>
<protein>
    <submittedName>
        <fullName evidence="3">Alpha/beta hydrolase</fullName>
    </submittedName>
</protein>
<dbReference type="Pfam" id="PF12697">
    <property type="entry name" value="Abhydrolase_6"/>
    <property type="match status" value="1"/>
</dbReference>
<keyword evidence="1 3" id="KW-0378">Hydrolase</keyword>
<feature type="domain" description="AB hydrolase-1" evidence="2">
    <location>
        <begin position="16"/>
        <end position="231"/>
    </location>
</feature>
<reference evidence="3 4" key="1">
    <citation type="submission" date="2018-06" db="EMBL/GenBank/DDBJ databases">
        <authorList>
            <consortium name="Pathogen Informatics"/>
            <person name="Doyle S."/>
        </authorList>
    </citation>
    <scope>NUCLEOTIDE SEQUENCE [LARGE SCALE GENOMIC DNA]</scope>
    <source>
        <strain evidence="3 4">NCTC10254</strain>
    </source>
</reference>
<dbReference type="GO" id="GO:0016787">
    <property type="term" value="F:hydrolase activity"/>
    <property type="evidence" value="ECO:0007669"/>
    <property type="project" value="UniProtKB-KW"/>
</dbReference>
<dbReference type="Proteomes" id="UP000249886">
    <property type="component" value="Unassembled WGS sequence"/>
</dbReference>
<dbReference type="AlphaFoldDB" id="A0A8B4GSI0"/>
<comment type="caution">
    <text evidence="3">The sequence shown here is derived from an EMBL/GenBank/DDBJ whole genome shotgun (WGS) entry which is preliminary data.</text>
</comment>
<dbReference type="InterPro" id="IPR000073">
    <property type="entry name" value="AB_hydrolase_1"/>
</dbReference>
<dbReference type="InterPro" id="IPR029058">
    <property type="entry name" value="AB_hydrolase_fold"/>
</dbReference>
<dbReference type="GO" id="GO:0016020">
    <property type="term" value="C:membrane"/>
    <property type="evidence" value="ECO:0007669"/>
    <property type="project" value="TreeGrafter"/>
</dbReference>
<dbReference type="InterPro" id="IPR050266">
    <property type="entry name" value="AB_hydrolase_sf"/>
</dbReference>
<name>A0A8B4GSI0_9CORY</name>